<keyword evidence="4" id="KW-0238">DNA-binding</keyword>
<dbReference type="GO" id="GO:0003677">
    <property type="term" value="F:DNA binding"/>
    <property type="evidence" value="ECO:0007669"/>
    <property type="project" value="UniProtKB-KW"/>
</dbReference>
<dbReference type="Gene3D" id="3.40.50.2300">
    <property type="match status" value="1"/>
</dbReference>
<dbReference type="Proteomes" id="UP000249016">
    <property type="component" value="Unassembled WGS sequence"/>
</dbReference>
<evidence type="ECO:0000313" key="5">
    <source>
        <dbReference type="Proteomes" id="UP000249016"/>
    </source>
</evidence>
<reference evidence="4 5" key="1">
    <citation type="submission" date="2018-06" db="EMBL/GenBank/DDBJ databases">
        <title>Spirosoma sp. HMF3257 Genome sequencing and assembly.</title>
        <authorList>
            <person name="Kang H."/>
            <person name="Cha I."/>
            <person name="Kim H."/>
            <person name="Kang J."/>
            <person name="Joh K."/>
        </authorList>
    </citation>
    <scope>NUCLEOTIDE SEQUENCE [LARGE SCALE GENOMIC DNA]</scope>
    <source>
        <strain evidence="4 5">HMF3257</strain>
    </source>
</reference>
<dbReference type="PROSITE" id="PS50110">
    <property type="entry name" value="RESPONSE_REGULATORY"/>
    <property type="match status" value="1"/>
</dbReference>
<dbReference type="SMART" id="SM00850">
    <property type="entry name" value="LytTR"/>
    <property type="match status" value="1"/>
</dbReference>
<protein>
    <submittedName>
        <fullName evidence="4">DNA-binding response regulator</fullName>
    </submittedName>
</protein>
<dbReference type="SMART" id="SM00448">
    <property type="entry name" value="REC"/>
    <property type="match status" value="1"/>
</dbReference>
<dbReference type="PANTHER" id="PTHR37299:SF1">
    <property type="entry name" value="STAGE 0 SPORULATION PROTEIN A HOMOLOG"/>
    <property type="match status" value="1"/>
</dbReference>
<evidence type="ECO:0000259" key="3">
    <source>
        <dbReference type="PROSITE" id="PS50930"/>
    </source>
</evidence>
<dbReference type="OrthoDB" id="2168082at2"/>
<sequence>MSHNTYSCIIVDDNEIDRLTTLAHARKYPLLTIEGVFSSATEALPVLQKQPVDVLLLDIDMPDLSGLELRASLMQVPICIFITAYPDYAAESFAVDAFDYLVKPIRAERFSHTMARVQSFFDLTRKARLFDLSLGADTVFIRDGHQQIKLNLYEVVYLEGLKDYTRIVTTTQQYTVLSSIGKLLQEVSFQSFLRVHRSYAVQPHYIDKVVSQQVYVQGFMLPIGRSYRAVLEGIYSHLQANRLS</sequence>
<organism evidence="4 5">
    <name type="scientific">Spirosoma telluris</name>
    <dbReference type="NCBI Taxonomy" id="2183553"/>
    <lineage>
        <taxon>Bacteria</taxon>
        <taxon>Pseudomonadati</taxon>
        <taxon>Bacteroidota</taxon>
        <taxon>Cytophagia</taxon>
        <taxon>Cytophagales</taxon>
        <taxon>Cytophagaceae</taxon>
        <taxon>Spirosoma</taxon>
    </lineage>
</organism>
<evidence type="ECO:0000259" key="2">
    <source>
        <dbReference type="PROSITE" id="PS50110"/>
    </source>
</evidence>
<dbReference type="PANTHER" id="PTHR37299">
    <property type="entry name" value="TRANSCRIPTIONAL REGULATOR-RELATED"/>
    <property type="match status" value="1"/>
</dbReference>
<dbReference type="InterPro" id="IPR007492">
    <property type="entry name" value="LytTR_DNA-bd_dom"/>
</dbReference>
<dbReference type="Pfam" id="PF00072">
    <property type="entry name" value="Response_reg"/>
    <property type="match status" value="1"/>
</dbReference>
<dbReference type="Pfam" id="PF04397">
    <property type="entry name" value="LytTR"/>
    <property type="match status" value="1"/>
</dbReference>
<feature type="modified residue" description="4-aspartylphosphate" evidence="1">
    <location>
        <position position="58"/>
    </location>
</feature>
<dbReference type="EMBL" id="QLII01000001">
    <property type="protein sequence ID" value="RAI77901.1"/>
    <property type="molecule type" value="Genomic_DNA"/>
</dbReference>
<dbReference type="AlphaFoldDB" id="A0A327NR55"/>
<feature type="domain" description="Response regulatory" evidence="2">
    <location>
        <begin position="7"/>
        <end position="118"/>
    </location>
</feature>
<dbReference type="PROSITE" id="PS50930">
    <property type="entry name" value="HTH_LYTTR"/>
    <property type="match status" value="1"/>
</dbReference>
<dbReference type="SUPFAM" id="SSF52172">
    <property type="entry name" value="CheY-like"/>
    <property type="match status" value="1"/>
</dbReference>
<dbReference type="InterPro" id="IPR011006">
    <property type="entry name" value="CheY-like_superfamily"/>
</dbReference>
<feature type="domain" description="HTH LytTR-type" evidence="3">
    <location>
        <begin position="141"/>
        <end position="237"/>
    </location>
</feature>
<gene>
    <name evidence="4" type="ORF">HMF3257_34170</name>
</gene>
<dbReference type="InterPro" id="IPR001789">
    <property type="entry name" value="Sig_transdc_resp-reg_receiver"/>
</dbReference>
<evidence type="ECO:0000256" key="1">
    <source>
        <dbReference type="PROSITE-ProRule" id="PRU00169"/>
    </source>
</evidence>
<keyword evidence="1" id="KW-0597">Phosphoprotein</keyword>
<evidence type="ECO:0000313" key="4">
    <source>
        <dbReference type="EMBL" id="RAI77901.1"/>
    </source>
</evidence>
<comment type="caution">
    <text evidence="4">The sequence shown here is derived from an EMBL/GenBank/DDBJ whole genome shotgun (WGS) entry which is preliminary data.</text>
</comment>
<dbReference type="GO" id="GO:0000156">
    <property type="term" value="F:phosphorelay response regulator activity"/>
    <property type="evidence" value="ECO:0007669"/>
    <property type="project" value="InterPro"/>
</dbReference>
<keyword evidence="5" id="KW-1185">Reference proteome</keyword>
<accession>A0A327NR55</accession>
<dbReference type="InterPro" id="IPR046947">
    <property type="entry name" value="LytR-like"/>
</dbReference>
<name>A0A327NR55_9BACT</name>
<dbReference type="Gene3D" id="2.40.50.1020">
    <property type="entry name" value="LytTr DNA-binding domain"/>
    <property type="match status" value="1"/>
</dbReference>
<proteinExistence type="predicted"/>